<dbReference type="EMBL" id="BMKW01000027">
    <property type="protein sequence ID" value="GGJ43527.1"/>
    <property type="molecule type" value="Genomic_DNA"/>
</dbReference>
<dbReference type="AlphaFoldDB" id="A0A917L3X5"/>
<evidence type="ECO:0000313" key="8">
    <source>
        <dbReference type="Proteomes" id="UP000661507"/>
    </source>
</evidence>
<evidence type="ECO:0000313" key="7">
    <source>
        <dbReference type="EMBL" id="GGJ43527.1"/>
    </source>
</evidence>
<dbReference type="Pfam" id="PF00005">
    <property type="entry name" value="ABC_tran"/>
    <property type="match status" value="1"/>
</dbReference>
<dbReference type="NCBIfam" id="TIGR01727">
    <property type="entry name" value="oligo_HPY"/>
    <property type="match status" value="1"/>
</dbReference>
<dbReference type="RefSeq" id="WP_188973615.1">
    <property type="nucleotide sequence ID" value="NZ_BMKW01000027.1"/>
</dbReference>
<dbReference type="GO" id="GO:0055085">
    <property type="term" value="P:transmembrane transport"/>
    <property type="evidence" value="ECO:0007669"/>
    <property type="project" value="UniProtKB-ARBA"/>
</dbReference>
<dbReference type="InterPro" id="IPR017871">
    <property type="entry name" value="ABC_transporter-like_CS"/>
</dbReference>
<comment type="caution">
    <text evidence="7">The sequence shown here is derived from an EMBL/GenBank/DDBJ whole genome shotgun (WGS) entry which is preliminary data.</text>
</comment>
<keyword evidence="3" id="KW-0813">Transport</keyword>
<keyword evidence="5 7" id="KW-0067">ATP-binding</keyword>
<organism evidence="7 8">
    <name type="scientific">Neoroseomonas lacus</name>
    <dbReference type="NCBI Taxonomy" id="287609"/>
    <lineage>
        <taxon>Bacteria</taxon>
        <taxon>Pseudomonadati</taxon>
        <taxon>Pseudomonadota</taxon>
        <taxon>Alphaproteobacteria</taxon>
        <taxon>Acetobacterales</taxon>
        <taxon>Acetobacteraceae</taxon>
        <taxon>Neoroseomonas</taxon>
    </lineage>
</organism>
<dbReference type="SUPFAM" id="SSF52540">
    <property type="entry name" value="P-loop containing nucleoside triphosphate hydrolases"/>
    <property type="match status" value="1"/>
</dbReference>
<dbReference type="SMART" id="SM00382">
    <property type="entry name" value="AAA"/>
    <property type="match status" value="1"/>
</dbReference>
<evidence type="ECO:0000256" key="5">
    <source>
        <dbReference type="ARBA" id="ARBA00022840"/>
    </source>
</evidence>
<gene>
    <name evidence="7" type="ORF">GCM10011320_58800</name>
</gene>
<proteinExistence type="inferred from homology"/>
<reference evidence="7" key="2">
    <citation type="submission" date="2020-09" db="EMBL/GenBank/DDBJ databases">
        <authorList>
            <person name="Sun Q."/>
            <person name="Zhou Y."/>
        </authorList>
    </citation>
    <scope>NUCLEOTIDE SEQUENCE</scope>
    <source>
        <strain evidence="7">CGMCC 1.3617</strain>
    </source>
</reference>
<dbReference type="CDD" id="cd03257">
    <property type="entry name" value="ABC_NikE_OppD_transporters"/>
    <property type="match status" value="1"/>
</dbReference>
<dbReference type="Gene3D" id="3.40.50.300">
    <property type="entry name" value="P-loop containing nucleotide triphosphate hydrolases"/>
    <property type="match status" value="1"/>
</dbReference>
<dbReference type="Proteomes" id="UP000661507">
    <property type="component" value="Unassembled WGS sequence"/>
</dbReference>
<sequence length="332" mass="36539">MNVLDVQDLKKHFPIRAGILRREIARVRAVDGVSFHIAEGETLALVGESGCGKTTVSRCILRAMPVTSGAIRFAADGGGQVDLARLSKRQMRPLRRHIQMIFQDPYSSLNPRMMVGDIIAEPLKVNGVSAAERRDRVLELLDLVQMPPGARTRFPHAFSGGQRQRVGIARALALNPRLIVADEPVSALDVSVQAQIINLLLDLQDRLGLSMLFVAHDLSVVRHVSDRVAVMYVGRMVEVAPTDALYRAPLHPYTEALLAAVPAPDPMRRGRRQVAQGEVADPAKPPTGCAFHPRCPHAVERCRVERPELRPAAEGRYVSCHRAEELDLVGVR</sequence>
<feature type="domain" description="ABC transporter" evidence="6">
    <location>
        <begin position="4"/>
        <end position="258"/>
    </location>
</feature>
<dbReference type="InterPro" id="IPR027417">
    <property type="entry name" value="P-loop_NTPase"/>
</dbReference>
<evidence type="ECO:0000256" key="2">
    <source>
        <dbReference type="ARBA" id="ARBA00005417"/>
    </source>
</evidence>
<evidence type="ECO:0000256" key="4">
    <source>
        <dbReference type="ARBA" id="ARBA00022741"/>
    </source>
</evidence>
<dbReference type="PROSITE" id="PS00211">
    <property type="entry name" value="ABC_TRANSPORTER_1"/>
    <property type="match status" value="1"/>
</dbReference>
<dbReference type="InterPro" id="IPR050319">
    <property type="entry name" value="ABC_transp_ATP-bind"/>
</dbReference>
<dbReference type="PROSITE" id="PS50893">
    <property type="entry name" value="ABC_TRANSPORTER_2"/>
    <property type="match status" value="1"/>
</dbReference>
<dbReference type="GO" id="GO:0015833">
    <property type="term" value="P:peptide transport"/>
    <property type="evidence" value="ECO:0007669"/>
    <property type="project" value="InterPro"/>
</dbReference>
<dbReference type="PANTHER" id="PTHR43776">
    <property type="entry name" value="TRANSPORT ATP-BINDING PROTEIN"/>
    <property type="match status" value="1"/>
</dbReference>
<dbReference type="InterPro" id="IPR003593">
    <property type="entry name" value="AAA+_ATPase"/>
</dbReference>
<protein>
    <submittedName>
        <fullName evidence="7">ABC transporter ATP-binding protein</fullName>
    </submittedName>
</protein>
<evidence type="ECO:0000256" key="1">
    <source>
        <dbReference type="ARBA" id="ARBA00004417"/>
    </source>
</evidence>
<reference evidence="7" key="1">
    <citation type="journal article" date="2014" name="Int. J. Syst. Evol. Microbiol.">
        <title>Complete genome sequence of Corynebacterium casei LMG S-19264T (=DSM 44701T), isolated from a smear-ripened cheese.</title>
        <authorList>
            <consortium name="US DOE Joint Genome Institute (JGI-PGF)"/>
            <person name="Walter F."/>
            <person name="Albersmeier A."/>
            <person name="Kalinowski J."/>
            <person name="Ruckert C."/>
        </authorList>
    </citation>
    <scope>NUCLEOTIDE SEQUENCE</scope>
    <source>
        <strain evidence="7">CGMCC 1.3617</strain>
    </source>
</reference>
<dbReference type="PANTHER" id="PTHR43776:SF7">
    <property type="entry name" value="D,D-DIPEPTIDE TRANSPORT ATP-BINDING PROTEIN DDPF-RELATED"/>
    <property type="match status" value="1"/>
</dbReference>
<dbReference type="FunFam" id="3.40.50.300:FF:000016">
    <property type="entry name" value="Oligopeptide ABC transporter ATP-binding component"/>
    <property type="match status" value="1"/>
</dbReference>
<evidence type="ECO:0000259" key="6">
    <source>
        <dbReference type="PROSITE" id="PS50893"/>
    </source>
</evidence>
<accession>A0A917L3X5</accession>
<name>A0A917L3X5_9PROT</name>
<dbReference type="InterPro" id="IPR013563">
    <property type="entry name" value="Oligopep_ABC_C"/>
</dbReference>
<comment type="subcellular location">
    <subcellularLocation>
        <location evidence="1">Cell inner membrane</location>
        <topology evidence="1">Peripheral membrane protein</topology>
    </subcellularLocation>
</comment>
<dbReference type="GO" id="GO:0005886">
    <property type="term" value="C:plasma membrane"/>
    <property type="evidence" value="ECO:0007669"/>
    <property type="project" value="UniProtKB-SubCell"/>
</dbReference>
<comment type="similarity">
    <text evidence="2">Belongs to the ABC transporter superfamily.</text>
</comment>
<dbReference type="InterPro" id="IPR003439">
    <property type="entry name" value="ABC_transporter-like_ATP-bd"/>
</dbReference>
<dbReference type="Pfam" id="PF08352">
    <property type="entry name" value="oligo_HPY"/>
    <property type="match status" value="1"/>
</dbReference>
<keyword evidence="8" id="KW-1185">Reference proteome</keyword>
<dbReference type="GO" id="GO:0016887">
    <property type="term" value="F:ATP hydrolysis activity"/>
    <property type="evidence" value="ECO:0007669"/>
    <property type="project" value="InterPro"/>
</dbReference>
<dbReference type="GO" id="GO:0005524">
    <property type="term" value="F:ATP binding"/>
    <property type="evidence" value="ECO:0007669"/>
    <property type="project" value="UniProtKB-KW"/>
</dbReference>
<keyword evidence="4" id="KW-0547">Nucleotide-binding</keyword>
<evidence type="ECO:0000256" key="3">
    <source>
        <dbReference type="ARBA" id="ARBA00022448"/>
    </source>
</evidence>